<proteinExistence type="predicted"/>
<sequence length="204" mass="22742">MTTAAGWGPRLGRPDHLNLLPGPRGAANASRKPASESESGSGFHPRPWKQNARSRAGRVSPGLSLVPNFFFASCLYLVPGVDPRIWPRVRKNSIDNKLFAVLFFIATTIRCGVPLREKGMIRVITSYRATVTRREDKEASNLSKHGLLWGCLFQKEDQSKPVERGSPGGWMTESDTALDPWLRITRAGLHTEDFPYAVESWKAR</sequence>
<gene>
    <name evidence="2" type="ORF">An18g01280</name>
</gene>
<evidence type="ECO:0000313" key="2">
    <source>
        <dbReference type="RefSeq" id="XP_059604979.1"/>
    </source>
</evidence>
<feature type="region of interest" description="Disordered" evidence="1">
    <location>
        <begin position="1"/>
        <end position="54"/>
    </location>
</feature>
<reference evidence="2" key="1">
    <citation type="submission" date="2025-02" db="EMBL/GenBank/DDBJ databases">
        <authorList>
            <consortium name="NCBI Genome Project"/>
        </authorList>
    </citation>
    <scope>NUCLEOTIDE SEQUENCE</scope>
</reference>
<evidence type="ECO:0000256" key="1">
    <source>
        <dbReference type="SAM" id="MobiDB-lite"/>
    </source>
</evidence>
<dbReference type="RefSeq" id="XP_059604979.1">
    <property type="nucleotide sequence ID" value="XM_059745586.1"/>
</dbReference>
<dbReference type="AlphaFoldDB" id="A0AAJ8BXA1"/>
<dbReference type="KEGG" id="ang:An18g01280"/>
<accession>A0AAJ8BXA1</accession>
<organism evidence="2">
    <name type="scientific">Aspergillus niger</name>
    <dbReference type="NCBI Taxonomy" id="5061"/>
    <lineage>
        <taxon>Eukaryota</taxon>
        <taxon>Fungi</taxon>
        <taxon>Dikarya</taxon>
        <taxon>Ascomycota</taxon>
        <taxon>Pezizomycotina</taxon>
        <taxon>Eurotiomycetes</taxon>
        <taxon>Eurotiomycetidae</taxon>
        <taxon>Eurotiales</taxon>
        <taxon>Aspergillaceae</taxon>
        <taxon>Aspergillus</taxon>
        <taxon>Aspergillus subgen. Circumdati</taxon>
    </lineage>
</organism>
<protein>
    <submittedName>
        <fullName evidence="2">Uncharacterized protein</fullName>
    </submittedName>
</protein>
<reference evidence="2" key="2">
    <citation type="submission" date="2025-08" db="UniProtKB">
        <authorList>
            <consortium name="RefSeq"/>
        </authorList>
    </citation>
    <scope>IDENTIFICATION</scope>
</reference>
<name>A0AAJ8BXA1_ASPNG</name>
<dbReference type="VEuPathDB" id="FungiDB:An18g01280"/>
<dbReference type="GeneID" id="84593639"/>